<keyword evidence="2" id="KW-0813">Transport</keyword>
<keyword evidence="5" id="KW-1185">Reference proteome</keyword>
<sequence length="443" mass="46771">MGIFRAPRVGVLAAAAVLGLAGCGGTAGEGPAADAACAPYAAYHGHGRTTVKIYGSIRDVEADKLTKSWEAFQACTGVTVDYQGSADFEATLAGRVKDGDVPDLAFFPQPGLLAAMVHAGALKPAGRDVAANVDRYYSADWKRYGSVGGTLYGAPIDANVKSFVWYSPKFFAAKGYTVPETWDEMLALSDRIAADGVKPWCAGIESGSATGWPVTDWLEDTLLRTAGPDFYDQWVEHRVPFDDGRVVAALDRVGGILRNPRYVNGGYGGVDSIATTAFQEGGLPILQGTCALHRQASFYTNWWPANAEVSEDGDIYAFYLPPVDPSAGRPVLGAGVFAAAFTDRPEVQAVAAYLSSPGFADNRARTGGVVSANRELDKSVLGTPLAKLSAALLTDPAVTFRFDGSDMMPAAVGSGSFWTGMTDWIEGEGTATVLHRIEGTWPA</sequence>
<dbReference type="InterPro" id="IPR006059">
    <property type="entry name" value="SBP"/>
</dbReference>
<evidence type="ECO:0000256" key="2">
    <source>
        <dbReference type="ARBA" id="ARBA00022448"/>
    </source>
</evidence>
<dbReference type="Pfam" id="PF01547">
    <property type="entry name" value="SBP_bac_1"/>
    <property type="match status" value="1"/>
</dbReference>
<dbReference type="PANTHER" id="PTHR43649">
    <property type="entry name" value="ARABINOSE-BINDING PROTEIN-RELATED"/>
    <property type="match status" value="1"/>
</dbReference>
<keyword evidence="3" id="KW-0732">Signal</keyword>
<feature type="signal peptide" evidence="3">
    <location>
        <begin position="1"/>
        <end position="27"/>
    </location>
</feature>
<evidence type="ECO:0000313" key="5">
    <source>
        <dbReference type="Proteomes" id="UP001059617"/>
    </source>
</evidence>
<dbReference type="PANTHER" id="PTHR43649:SF29">
    <property type="entry name" value="OSMOPROTECTIVE COMPOUNDS-BINDING PROTEIN GGTB"/>
    <property type="match status" value="1"/>
</dbReference>
<evidence type="ECO:0000256" key="3">
    <source>
        <dbReference type="SAM" id="SignalP"/>
    </source>
</evidence>
<dbReference type="RefSeq" id="WP_259864683.1">
    <property type="nucleotide sequence ID" value="NZ_BAAAST010000046.1"/>
</dbReference>
<dbReference type="Gene3D" id="3.40.190.10">
    <property type="entry name" value="Periplasmic binding protein-like II"/>
    <property type="match status" value="2"/>
</dbReference>
<comment type="similarity">
    <text evidence="1">Belongs to the bacterial solute-binding protein 1 family.</text>
</comment>
<evidence type="ECO:0000256" key="1">
    <source>
        <dbReference type="ARBA" id="ARBA00008520"/>
    </source>
</evidence>
<organism evidence="4 5">
    <name type="scientific">Dactylosporangium fulvum</name>
    <dbReference type="NCBI Taxonomy" id="53359"/>
    <lineage>
        <taxon>Bacteria</taxon>
        <taxon>Bacillati</taxon>
        <taxon>Actinomycetota</taxon>
        <taxon>Actinomycetes</taxon>
        <taxon>Micromonosporales</taxon>
        <taxon>Micromonosporaceae</taxon>
        <taxon>Dactylosporangium</taxon>
    </lineage>
</organism>
<proteinExistence type="inferred from homology"/>
<name>A0ABY5WAB2_9ACTN</name>
<dbReference type="PROSITE" id="PS51257">
    <property type="entry name" value="PROKAR_LIPOPROTEIN"/>
    <property type="match status" value="1"/>
</dbReference>
<dbReference type="InterPro" id="IPR050490">
    <property type="entry name" value="Bact_solute-bd_prot1"/>
</dbReference>
<reference evidence="4" key="2">
    <citation type="submission" date="2022-09" db="EMBL/GenBank/DDBJ databases">
        <title>Biosynthetic gene clusters of Dactylosporangioum fulvum.</title>
        <authorList>
            <person name="Caradec T."/>
        </authorList>
    </citation>
    <scope>NUCLEOTIDE SEQUENCE</scope>
    <source>
        <strain evidence="4">NRRL B-16292</strain>
    </source>
</reference>
<accession>A0ABY5WAB2</accession>
<dbReference type="EMBL" id="CP073720">
    <property type="protein sequence ID" value="UWP86041.1"/>
    <property type="molecule type" value="Genomic_DNA"/>
</dbReference>
<evidence type="ECO:0000313" key="4">
    <source>
        <dbReference type="EMBL" id="UWP86041.1"/>
    </source>
</evidence>
<protein>
    <submittedName>
        <fullName evidence="4">Extracellular solute-binding protein</fullName>
    </submittedName>
</protein>
<reference evidence="4" key="1">
    <citation type="submission" date="2021-04" db="EMBL/GenBank/DDBJ databases">
        <authorList>
            <person name="Hartkoorn R.C."/>
            <person name="Beaudoing E."/>
            <person name="Hot D."/>
        </authorList>
    </citation>
    <scope>NUCLEOTIDE SEQUENCE</scope>
    <source>
        <strain evidence="4">NRRL B-16292</strain>
    </source>
</reference>
<gene>
    <name evidence="4" type="ORF">Dfulv_18075</name>
</gene>
<feature type="chain" id="PRO_5047312341" evidence="3">
    <location>
        <begin position="28"/>
        <end position="443"/>
    </location>
</feature>
<dbReference type="SUPFAM" id="SSF53850">
    <property type="entry name" value="Periplasmic binding protein-like II"/>
    <property type="match status" value="1"/>
</dbReference>
<dbReference type="Proteomes" id="UP001059617">
    <property type="component" value="Chromosome"/>
</dbReference>